<dbReference type="Gene3D" id="1.20.1250.20">
    <property type="entry name" value="MFS general substrate transporter like domains"/>
    <property type="match status" value="2"/>
</dbReference>
<feature type="transmembrane region" description="Helical" evidence="7">
    <location>
        <begin position="117"/>
        <end position="141"/>
    </location>
</feature>
<dbReference type="Pfam" id="PF07690">
    <property type="entry name" value="MFS_1"/>
    <property type="match status" value="1"/>
</dbReference>
<feature type="transmembrane region" description="Helical" evidence="7">
    <location>
        <begin position="349"/>
        <end position="368"/>
    </location>
</feature>
<evidence type="ECO:0000256" key="1">
    <source>
        <dbReference type="ARBA" id="ARBA00004141"/>
    </source>
</evidence>
<dbReference type="GO" id="GO:0006820">
    <property type="term" value="P:monoatomic anion transport"/>
    <property type="evidence" value="ECO:0007669"/>
    <property type="project" value="TreeGrafter"/>
</dbReference>
<dbReference type="GO" id="GO:0015293">
    <property type="term" value="F:symporter activity"/>
    <property type="evidence" value="ECO:0007669"/>
    <property type="project" value="UniProtKB-KW"/>
</dbReference>
<keyword evidence="2" id="KW-0813">Transport</keyword>
<comment type="subcellular location">
    <subcellularLocation>
        <location evidence="1">Membrane</location>
        <topology evidence="1">Multi-pass membrane protein</topology>
    </subcellularLocation>
</comment>
<dbReference type="InterPro" id="IPR036259">
    <property type="entry name" value="MFS_trans_sf"/>
</dbReference>
<dbReference type="FunFam" id="1.20.1250.20:FF:000003">
    <property type="entry name" value="Solute carrier family 17 member 3"/>
    <property type="match status" value="1"/>
</dbReference>
<evidence type="ECO:0000256" key="2">
    <source>
        <dbReference type="ARBA" id="ARBA00022448"/>
    </source>
</evidence>
<feature type="transmembrane region" description="Helical" evidence="7">
    <location>
        <begin position="180"/>
        <end position="203"/>
    </location>
</feature>
<dbReference type="InterPro" id="IPR011701">
    <property type="entry name" value="MFS"/>
</dbReference>
<accession>A0AAW1DP60</accession>
<feature type="transmembrane region" description="Helical" evidence="7">
    <location>
        <begin position="91"/>
        <end position="111"/>
    </location>
</feature>
<evidence type="ECO:0000313" key="10">
    <source>
        <dbReference type="Proteomes" id="UP001461498"/>
    </source>
</evidence>
<dbReference type="GO" id="GO:0016020">
    <property type="term" value="C:membrane"/>
    <property type="evidence" value="ECO:0007669"/>
    <property type="project" value="UniProtKB-SubCell"/>
</dbReference>
<dbReference type="SUPFAM" id="SSF103473">
    <property type="entry name" value="MFS general substrate transporter"/>
    <property type="match status" value="1"/>
</dbReference>
<keyword evidence="10" id="KW-1185">Reference proteome</keyword>
<evidence type="ECO:0000256" key="7">
    <source>
        <dbReference type="SAM" id="Phobius"/>
    </source>
</evidence>
<dbReference type="PANTHER" id="PTHR11662:SF280">
    <property type="entry name" value="FI21844P1-RELATED"/>
    <property type="match status" value="1"/>
</dbReference>
<organism evidence="9 10">
    <name type="scientific">Rhynocoris fuscipes</name>
    <dbReference type="NCBI Taxonomy" id="488301"/>
    <lineage>
        <taxon>Eukaryota</taxon>
        <taxon>Metazoa</taxon>
        <taxon>Ecdysozoa</taxon>
        <taxon>Arthropoda</taxon>
        <taxon>Hexapoda</taxon>
        <taxon>Insecta</taxon>
        <taxon>Pterygota</taxon>
        <taxon>Neoptera</taxon>
        <taxon>Paraneoptera</taxon>
        <taxon>Hemiptera</taxon>
        <taxon>Heteroptera</taxon>
        <taxon>Panheteroptera</taxon>
        <taxon>Cimicomorpha</taxon>
        <taxon>Reduviidae</taxon>
        <taxon>Harpactorinae</taxon>
        <taxon>Harpactorini</taxon>
        <taxon>Rhynocoris</taxon>
    </lineage>
</organism>
<feature type="transmembrane region" description="Helical" evidence="7">
    <location>
        <begin position="21"/>
        <end position="39"/>
    </location>
</feature>
<feature type="domain" description="Major facilitator superfamily (MFS) profile" evidence="8">
    <location>
        <begin position="24"/>
        <end position="439"/>
    </location>
</feature>
<name>A0AAW1DP60_9HEMI</name>
<dbReference type="AlphaFoldDB" id="A0AAW1DP60"/>
<dbReference type="EMBL" id="JAPXFL010000001">
    <property type="protein sequence ID" value="KAK9512749.1"/>
    <property type="molecule type" value="Genomic_DNA"/>
</dbReference>
<sequence length="470" mass="53646">MPERFFLQIDHNDIHNFGVRHFQALLLFLILAVNFNIKMTLVTLSLPEILFKEKTIEEAALALGSLNLFFLGFMISSIGIGFLGMWWDNKWLMFLALFYSSVTTFLLPTAVHYGSPLLYTFLRFTLGLSQGMLLPMIIGLIGRWYPPYERTTFIAFIFGGRYLGIVFARIYMALITSKLFPWTSFCYFAGASGLMTSVLWSFYGAHEPDKCSYISASEKEFIYRYNDVDQGIVKSRVNWKQMLTSLPFYALAQVHIAYNFGFWIILNDIPQYLYYVYGLHMEEVGVMSLVPYITSMIFAVPLAFVIELMVRKRILSLAFARKLLNSVGMMGTAWCIICFTYGTDKTLTLFMNTLQISLTIFVSTGFYCNHADIAPNFACLTMALSTGVAQISSIFISPLIKAIVVDPSSLSQWNKLLYLTATVFVVSDIIYLLFGSTDIQSFNYTGYRRPSAFENYFDAKPTRIPTSQRR</sequence>
<feature type="transmembrane region" description="Helical" evidence="7">
    <location>
        <begin position="59"/>
        <end position="84"/>
    </location>
</feature>
<feature type="transmembrane region" description="Helical" evidence="7">
    <location>
        <begin position="322"/>
        <end position="343"/>
    </location>
</feature>
<comment type="caution">
    <text evidence="9">The sequence shown here is derived from an EMBL/GenBank/DDBJ whole genome shotgun (WGS) entry which is preliminary data.</text>
</comment>
<protein>
    <recommendedName>
        <fullName evidence="8">Major facilitator superfamily (MFS) profile domain-containing protein</fullName>
    </recommendedName>
</protein>
<dbReference type="InterPro" id="IPR020846">
    <property type="entry name" value="MFS_dom"/>
</dbReference>
<evidence type="ECO:0000256" key="6">
    <source>
        <dbReference type="ARBA" id="ARBA00023136"/>
    </source>
</evidence>
<keyword evidence="3 7" id="KW-0812">Transmembrane</keyword>
<proteinExistence type="predicted"/>
<evidence type="ECO:0000256" key="3">
    <source>
        <dbReference type="ARBA" id="ARBA00022692"/>
    </source>
</evidence>
<evidence type="ECO:0000256" key="5">
    <source>
        <dbReference type="ARBA" id="ARBA00022989"/>
    </source>
</evidence>
<feature type="transmembrane region" description="Helical" evidence="7">
    <location>
        <begin position="380"/>
        <end position="404"/>
    </location>
</feature>
<feature type="transmembrane region" description="Helical" evidence="7">
    <location>
        <begin position="246"/>
        <end position="266"/>
    </location>
</feature>
<keyword evidence="4" id="KW-0769">Symport</keyword>
<evidence type="ECO:0000313" key="9">
    <source>
        <dbReference type="EMBL" id="KAK9512749.1"/>
    </source>
</evidence>
<dbReference type="PANTHER" id="PTHR11662">
    <property type="entry name" value="SOLUTE CARRIER FAMILY 17"/>
    <property type="match status" value="1"/>
</dbReference>
<evidence type="ECO:0000256" key="4">
    <source>
        <dbReference type="ARBA" id="ARBA00022847"/>
    </source>
</evidence>
<dbReference type="PROSITE" id="PS50850">
    <property type="entry name" value="MFS"/>
    <property type="match status" value="1"/>
</dbReference>
<feature type="transmembrane region" description="Helical" evidence="7">
    <location>
        <begin position="286"/>
        <end position="310"/>
    </location>
</feature>
<gene>
    <name evidence="9" type="ORF">O3M35_001104</name>
</gene>
<feature type="transmembrane region" description="Helical" evidence="7">
    <location>
        <begin position="153"/>
        <end position="174"/>
    </location>
</feature>
<reference evidence="9 10" key="1">
    <citation type="submission" date="2022-12" db="EMBL/GenBank/DDBJ databases">
        <title>Chromosome-level genome assembly of true bugs.</title>
        <authorList>
            <person name="Ma L."/>
            <person name="Li H."/>
        </authorList>
    </citation>
    <scope>NUCLEOTIDE SEQUENCE [LARGE SCALE GENOMIC DNA]</scope>
    <source>
        <strain evidence="9">Lab_2022b</strain>
    </source>
</reference>
<dbReference type="InterPro" id="IPR050382">
    <property type="entry name" value="MFS_Na/Anion_cotransporter"/>
</dbReference>
<dbReference type="Proteomes" id="UP001461498">
    <property type="component" value="Unassembled WGS sequence"/>
</dbReference>
<evidence type="ECO:0000259" key="8">
    <source>
        <dbReference type="PROSITE" id="PS50850"/>
    </source>
</evidence>
<keyword evidence="5 7" id="KW-1133">Transmembrane helix</keyword>
<feature type="transmembrane region" description="Helical" evidence="7">
    <location>
        <begin position="416"/>
        <end position="434"/>
    </location>
</feature>
<keyword evidence="6 7" id="KW-0472">Membrane</keyword>